<dbReference type="GeneID" id="34604887"/>
<evidence type="ECO:0000256" key="1">
    <source>
        <dbReference type="SAM" id="Phobius"/>
    </source>
</evidence>
<gene>
    <name evidence="2" type="ORF">AYO21_09758</name>
</gene>
<reference evidence="2 3" key="1">
    <citation type="submission" date="2016-03" db="EMBL/GenBank/DDBJ databases">
        <title>Draft genome sequence of the Fonsecaea monophora CBS 269.37.</title>
        <authorList>
            <person name="Bombassaro A."/>
            <person name="Vinicius W.A."/>
            <person name="De Hoog S."/>
            <person name="Sun J."/>
            <person name="Souza E.M."/>
            <person name="Raittz R.T."/>
            <person name="Costa F."/>
            <person name="Leao A.C."/>
            <person name="Tadra-Sfeir M.Z."/>
            <person name="Baura V."/>
            <person name="Balsanelli E."/>
            <person name="Pedrosa F.O."/>
            <person name="Moreno L.F."/>
            <person name="Steffens M.B."/>
            <person name="Xi L."/>
            <person name="Bocca A.L."/>
            <person name="Felipe M.S."/>
            <person name="Teixeira M."/>
            <person name="Telles Filho F.Q."/>
            <person name="Azevedo C.M."/>
            <person name="Gomes R."/>
            <person name="Vicente V.A."/>
        </authorList>
    </citation>
    <scope>NUCLEOTIDE SEQUENCE [LARGE SCALE GENOMIC DNA]</scope>
    <source>
        <strain evidence="2 3">CBS 269.37</strain>
    </source>
</reference>
<feature type="transmembrane region" description="Helical" evidence="1">
    <location>
        <begin position="145"/>
        <end position="165"/>
    </location>
</feature>
<dbReference type="OrthoDB" id="5420013at2759"/>
<organism evidence="2 3">
    <name type="scientific">Fonsecaea monophora</name>
    <dbReference type="NCBI Taxonomy" id="254056"/>
    <lineage>
        <taxon>Eukaryota</taxon>
        <taxon>Fungi</taxon>
        <taxon>Dikarya</taxon>
        <taxon>Ascomycota</taxon>
        <taxon>Pezizomycotina</taxon>
        <taxon>Eurotiomycetes</taxon>
        <taxon>Chaetothyriomycetidae</taxon>
        <taxon>Chaetothyriales</taxon>
        <taxon>Herpotrichiellaceae</taxon>
        <taxon>Fonsecaea</taxon>
    </lineage>
</organism>
<accession>A0A177EXN5</accession>
<dbReference type="RefSeq" id="XP_022507992.1">
    <property type="nucleotide sequence ID" value="XM_022659687.1"/>
</dbReference>
<dbReference type="AlphaFoldDB" id="A0A177EXN5"/>
<protein>
    <submittedName>
        <fullName evidence="2">Uncharacterized protein</fullName>
    </submittedName>
</protein>
<evidence type="ECO:0000313" key="2">
    <source>
        <dbReference type="EMBL" id="OAG36040.1"/>
    </source>
</evidence>
<comment type="caution">
    <text evidence="2">The sequence shown here is derived from an EMBL/GenBank/DDBJ whole genome shotgun (WGS) entry which is preliminary data.</text>
</comment>
<keyword evidence="1" id="KW-0812">Transmembrane</keyword>
<sequence>MTQRAIEAQDGAYVVVGIQDNPTGLKREVLVSLSKGDKPVDLFEGIRKTAWKLRPLHHRLLSLKHVGGFGIYECHPADDYHTPVEIDRQTEAALAELYTAYRHDWHDKDNMWRGWIHHYFNEGDRFPDRGRYALQLVLSWSIRKILIWSATPLVLSLVIGFWYMYKPRDPGSDPVAITQTAWTISSYIVTTAGGEYILTRFASFLEGFVYLVKEICLQAHQVAIAILAAITSIRDV</sequence>
<keyword evidence="3" id="KW-1185">Reference proteome</keyword>
<dbReference type="EMBL" id="LVKK01000101">
    <property type="protein sequence ID" value="OAG36040.1"/>
    <property type="molecule type" value="Genomic_DNA"/>
</dbReference>
<evidence type="ECO:0000313" key="3">
    <source>
        <dbReference type="Proteomes" id="UP000077002"/>
    </source>
</evidence>
<dbReference type="Proteomes" id="UP000077002">
    <property type="component" value="Unassembled WGS sequence"/>
</dbReference>
<name>A0A177EXN5_9EURO</name>
<proteinExistence type="predicted"/>
<keyword evidence="1" id="KW-1133">Transmembrane helix</keyword>
<keyword evidence="1" id="KW-0472">Membrane</keyword>